<keyword evidence="3" id="KW-1185">Reference proteome</keyword>
<evidence type="ECO:0000313" key="2">
    <source>
        <dbReference type="EMBL" id="RXK15422.1"/>
    </source>
</evidence>
<comment type="caution">
    <text evidence="2">The sequence shown here is derived from an EMBL/GenBank/DDBJ whole genome shotgun (WGS) entry which is preliminary data.</text>
</comment>
<sequence length="132" mass="15072">MLRLSLFTFLVFLSSSYAATDVLVAKNVIHYKAKIEVKDLMLQKVDSVKSTCTPLKLSDIDGKVFQALHYIARGSIICTKDVSIFEKKSVVFSFGSIEIEKNGEIIFQNEEYIRIKRNDGKIEKIYKDGRIE</sequence>
<feature type="chain" id="PRO_5043802407" description="Flagellar P ring chaperone FlgA" evidence="1">
    <location>
        <begin position="20"/>
        <end position="132"/>
    </location>
</feature>
<feature type="signal peptide" evidence="1">
    <location>
        <begin position="1"/>
        <end position="19"/>
    </location>
</feature>
<reference evidence="2 3" key="1">
    <citation type="submission" date="2017-09" db="EMBL/GenBank/DDBJ databases">
        <title>Genomics of the genus Arcobacter.</title>
        <authorList>
            <person name="Perez-Cataluna A."/>
            <person name="Figueras M.J."/>
            <person name="Salas-Masso N."/>
        </authorList>
    </citation>
    <scope>NUCLEOTIDE SEQUENCE [LARGE SCALE GENOMIC DNA]</scope>
    <source>
        <strain evidence="2 3">CECT 7386</strain>
    </source>
</reference>
<dbReference type="EMBL" id="NXID01000029">
    <property type="protein sequence ID" value="RXK15422.1"/>
    <property type="molecule type" value="Genomic_DNA"/>
</dbReference>
<dbReference type="RefSeq" id="WP_114842583.1">
    <property type="nucleotide sequence ID" value="NZ_CP031219.1"/>
</dbReference>
<proteinExistence type="predicted"/>
<name>A0AAX2AEK2_9BACT</name>
<protein>
    <recommendedName>
        <fullName evidence="4">Flagellar P ring chaperone FlgA</fullName>
    </recommendedName>
</protein>
<dbReference type="AlphaFoldDB" id="A0AAX2AEK2"/>
<evidence type="ECO:0008006" key="4">
    <source>
        <dbReference type="Google" id="ProtNLM"/>
    </source>
</evidence>
<evidence type="ECO:0000256" key="1">
    <source>
        <dbReference type="SAM" id="SignalP"/>
    </source>
</evidence>
<gene>
    <name evidence="2" type="ORF">CP985_08640</name>
</gene>
<dbReference type="Proteomes" id="UP000290092">
    <property type="component" value="Unassembled WGS sequence"/>
</dbReference>
<organism evidence="2 3">
    <name type="scientific">Malaciobacter mytili LMG 24559</name>
    <dbReference type="NCBI Taxonomy" id="1032238"/>
    <lineage>
        <taxon>Bacteria</taxon>
        <taxon>Pseudomonadati</taxon>
        <taxon>Campylobacterota</taxon>
        <taxon>Epsilonproteobacteria</taxon>
        <taxon>Campylobacterales</taxon>
        <taxon>Arcobacteraceae</taxon>
        <taxon>Malaciobacter</taxon>
    </lineage>
</organism>
<evidence type="ECO:0000313" key="3">
    <source>
        <dbReference type="Proteomes" id="UP000290092"/>
    </source>
</evidence>
<dbReference type="KEGG" id="amyt:AMYT_2210"/>
<keyword evidence="1" id="KW-0732">Signal</keyword>
<accession>A0AAX2AEK2</accession>